<keyword evidence="2" id="KW-1133">Transmembrane helix</keyword>
<accession>A0ABT8RB74</accession>
<sequence>MKFTKLPVIALLALLSFGSVGYAQTESSSDNSGARAANSLNKQFLEMKEKANNYQDYKVIKHNQLNDFWKGVMDSVTSYKKEIVVAQKQIDIQKAELNKIKQELKSTQQEVHKNDYASARISVLGIQMLKENYIYLNFGIILVLLVTLAVAFFSYNKSKRIAHEKVTEFDSVQQELNSYKQRLRERETIMGRELQTERNKVDELMQKLAKSKTTNTALK</sequence>
<dbReference type="Proteomes" id="UP001168528">
    <property type="component" value="Unassembled WGS sequence"/>
</dbReference>
<evidence type="ECO:0008006" key="6">
    <source>
        <dbReference type="Google" id="ProtNLM"/>
    </source>
</evidence>
<evidence type="ECO:0000313" key="5">
    <source>
        <dbReference type="Proteomes" id="UP001168528"/>
    </source>
</evidence>
<feature type="coiled-coil region" evidence="1">
    <location>
        <begin position="83"/>
        <end position="110"/>
    </location>
</feature>
<keyword evidence="3" id="KW-0732">Signal</keyword>
<evidence type="ECO:0000313" key="4">
    <source>
        <dbReference type="EMBL" id="MDO1448002.1"/>
    </source>
</evidence>
<evidence type="ECO:0000256" key="2">
    <source>
        <dbReference type="SAM" id="Phobius"/>
    </source>
</evidence>
<proteinExistence type="predicted"/>
<feature type="signal peptide" evidence="3">
    <location>
        <begin position="1"/>
        <end position="23"/>
    </location>
</feature>
<evidence type="ECO:0000256" key="3">
    <source>
        <dbReference type="SAM" id="SignalP"/>
    </source>
</evidence>
<gene>
    <name evidence="4" type="ORF">Q0590_17145</name>
</gene>
<reference evidence="4" key="1">
    <citation type="submission" date="2023-07" db="EMBL/GenBank/DDBJ databases">
        <title>The genome sequence of Rhodocytophaga aerolata KACC 12507.</title>
        <authorList>
            <person name="Zhang X."/>
        </authorList>
    </citation>
    <scope>NUCLEOTIDE SEQUENCE</scope>
    <source>
        <strain evidence="4">KACC 12507</strain>
    </source>
</reference>
<dbReference type="RefSeq" id="WP_302038807.1">
    <property type="nucleotide sequence ID" value="NZ_JAUKPO010000009.1"/>
</dbReference>
<dbReference type="EMBL" id="JAUKPO010000009">
    <property type="protein sequence ID" value="MDO1448002.1"/>
    <property type="molecule type" value="Genomic_DNA"/>
</dbReference>
<keyword evidence="1" id="KW-0175">Coiled coil</keyword>
<comment type="caution">
    <text evidence="4">The sequence shown here is derived from an EMBL/GenBank/DDBJ whole genome shotgun (WGS) entry which is preliminary data.</text>
</comment>
<keyword evidence="5" id="KW-1185">Reference proteome</keyword>
<protein>
    <recommendedName>
        <fullName evidence="6">tRNA (Guanine-N1)-methyltransferase</fullName>
    </recommendedName>
</protein>
<organism evidence="4 5">
    <name type="scientific">Rhodocytophaga aerolata</name>
    <dbReference type="NCBI Taxonomy" id="455078"/>
    <lineage>
        <taxon>Bacteria</taxon>
        <taxon>Pseudomonadati</taxon>
        <taxon>Bacteroidota</taxon>
        <taxon>Cytophagia</taxon>
        <taxon>Cytophagales</taxon>
        <taxon>Rhodocytophagaceae</taxon>
        <taxon>Rhodocytophaga</taxon>
    </lineage>
</organism>
<keyword evidence="2" id="KW-0812">Transmembrane</keyword>
<evidence type="ECO:0000256" key="1">
    <source>
        <dbReference type="SAM" id="Coils"/>
    </source>
</evidence>
<feature type="transmembrane region" description="Helical" evidence="2">
    <location>
        <begin position="133"/>
        <end position="155"/>
    </location>
</feature>
<feature type="chain" id="PRO_5047060939" description="tRNA (Guanine-N1)-methyltransferase" evidence="3">
    <location>
        <begin position="24"/>
        <end position="219"/>
    </location>
</feature>
<name>A0ABT8RB74_9BACT</name>
<keyword evidence="2" id="KW-0472">Membrane</keyword>